<proteinExistence type="predicted"/>
<dbReference type="RefSeq" id="WP_119877578.1">
    <property type="nucleotide sequence ID" value="NZ_CP025074.1"/>
</dbReference>
<dbReference type="InterPro" id="IPR001387">
    <property type="entry name" value="Cro/C1-type_HTH"/>
</dbReference>
<protein>
    <submittedName>
        <fullName evidence="2">XRE family transcriptional regulator</fullName>
    </submittedName>
</protein>
<dbReference type="EMBL" id="CP025074">
    <property type="protein sequence ID" value="AUI36109.1"/>
    <property type="molecule type" value="Genomic_DNA"/>
</dbReference>
<dbReference type="CDD" id="cd00093">
    <property type="entry name" value="HTH_XRE"/>
    <property type="match status" value="1"/>
</dbReference>
<evidence type="ECO:0000259" key="1">
    <source>
        <dbReference type="PROSITE" id="PS50943"/>
    </source>
</evidence>
<name>A0ABN5FTQ9_BACCL</name>
<gene>
    <name evidence="2" type="ORF">CWI35_05815</name>
</gene>
<dbReference type="Pfam" id="PF01381">
    <property type="entry name" value="HTH_3"/>
    <property type="match status" value="1"/>
</dbReference>
<evidence type="ECO:0000313" key="3">
    <source>
        <dbReference type="Proteomes" id="UP000265462"/>
    </source>
</evidence>
<keyword evidence="3" id="KW-1185">Reference proteome</keyword>
<dbReference type="SMART" id="SM00530">
    <property type="entry name" value="HTH_XRE"/>
    <property type="match status" value="1"/>
</dbReference>
<dbReference type="Gene3D" id="1.10.260.40">
    <property type="entry name" value="lambda repressor-like DNA-binding domains"/>
    <property type="match status" value="1"/>
</dbReference>
<sequence length="226" mass="26867">MFILNNPYDEGLWIENIEEFFKERDYFLVESKVKENNLQLLIRQVGISVSDLQKITGISKQNLNEIIYGESNPSIDKALKIAYVLNYPVEKLFPLKPEDWYHYATDEEGKTLYFNTIDGKIYNTTGKKLAIKNGKYEYYDNVEKRYVTKKEYKQIVSNLQKSELQTRYDGLKQDEKYKGISANRLRRIAKIQLQSDIDKRFKKVYIPIGKRFTPYYFPKRGDYVIE</sequence>
<accession>A0ABN5FTQ9</accession>
<dbReference type="Proteomes" id="UP000265462">
    <property type="component" value="Chromosome"/>
</dbReference>
<organism evidence="2 3">
    <name type="scientific">Bacillus caldolyticus</name>
    <dbReference type="NCBI Taxonomy" id="1394"/>
    <lineage>
        <taxon>Bacteria</taxon>
        <taxon>Bacillati</taxon>
        <taxon>Bacillota</taxon>
        <taxon>Bacilli</taxon>
        <taxon>Bacillales</taxon>
        <taxon>Anoxybacillaceae</taxon>
        <taxon>Geobacillus</taxon>
        <taxon>Geobacillus thermoleovorans group</taxon>
    </lineage>
</organism>
<dbReference type="PROSITE" id="PS50943">
    <property type="entry name" value="HTH_CROC1"/>
    <property type="match status" value="1"/>
</dbReference>
<evidence type="ECO:0000313" key="2">
    <source>
        <dbReference type="EMBL" id="AUI36109.1"/>
    </source>
</evidence>
<reference evidence="2 3" key="1">
    <citation type="submission" date="2018-02" db="EMBL/GenBank/DDBJ databases">
        <title>Complete genome and methylome analysis of Bacillus caldolyticus.</title>
        <authorList>
            <person name="Fomenkov A.I."/>
            <person name="Mersha F."/>
            <person name="Vincze T."/>
            <person name="Roberts R.J."/>
        </authorList>
    </citation>
    <scope>NUCLEOTIDE SEQUENCE [LARGE SCALE GENOMIC DNA]</scope>
    <source>
        <strain evidence="2 3">NEB414</strain>
    </source>
</reference>
<dbReference type="SUPFAM" id="SSF47413">
    <property type="entry name" value="lambda repressor-like DNA-binding domains"/>
    <property type="match status" value="1"/>
</dbReference>
<dbReference type="InterPro" id="IPR010982">
    <property type="entry name" value="Lambda_DNA-bd_dom_sf"/>
</dbReference>
<feature type="domain" description="HTH cro/C1-type" evidence="1">
    <location>
        <begin position="38"/>
        <end position="92"/>
    </location>
</feature>